<dbReference type="InterPro" id="IPR001506">
    <property type="entry name" value="Peptidase_M12A"/>
</dbReference>
<evidence type="ECO:0000259" key="3">
    <source>
        <dbReference type="PROSITE" id="PS51864"/>
    </source>
</evidence>
<dbReference type="WBParaSite" id="jg21425">
    <property type="protein sequence ID" value="jg21425"/>
    <property type="gene ID" value="jg21425"/>
</dbReference>
<feature type="domain" description="Peptidase M12A" evidence="3">
    <location>
        <begin position="27"/>
        <end position="112"/>
    </location>
</feature>
<evidence type="ECO:0000256" key="2">
    <source>
        <dbReference type="SAM" id="MobiDB-lite"/>
    </source>
</evidence>
<dbReference type="GO" id="GO:0004222">
    <property type="term" value="F:metalloendopeptidase activity"/>
    <property type="evidence" value="ECO:0007669"/>
    <property type="project" value="InterPro"/>
</dbReference>
<dbReference type="AlphaFoldDB" id="A0A915DP41"/>
<proteinExistence type="predicted"/>
<feature type="region of interest" description="Disordered" evidence="2">
    <location>
        <begin position="17"/>
        <end position="41"/>
    </location>
</feature>
<sequence>MILGDVLLTNEQIDELETESEQRRQKRQLQKENPYNKWDPKTPISYTFDDSLGKFFYHSKKEKEEYQMIITNKYLIRLSLDFWSKFTCITFLENGYAKPVVRFFKGQGCNSQ</sequence>
<dbReference type="SUPFAM" id="SSF55486">
    <property type="entry name" value="Metalloproteases ('zincins'), catalytic domain"/>
    <property type="match status" value="1"/>
</dbReference>
<evidence type="ECO:0000256" key="1">
    <source>
        <dbReference type="PROSITE-ProRule" id="PRU01211"/>
    </source>
</evidence>
<accession>A0A915DP41</accession>
<organism evidence="4 5">
    <name type="scientific">Ditylenchus dipsaci</name>
    <dbReference type="NCBI Taxonomy" id="166011"/>
    <lineage>
        <taxon>Eukaryota</taxon>
        <taxon>Metazoa</taxon>
        <taxon>Ecdysozoa</taxon>
        <taxon>Nematoda</taxon>
        <taxon>Chromadorea</taxon>
        <taxon>Rhabditida</taxon>
        <taxon>Tylenchina</taxon>
        <taxon>Tylenchomorpha</taxon>
        <taxon>Sphaerularioidea</taxon>
        <taxon>Anguinidae</taxon>
        <taxon>Anguininae</taxon>
        <taxon>Ditylenchus</taxon>
    </lineage>
</organism>
<dbReference type="GO" id="GO:0006508">
    <property type="term" value="P:proteolysis"/>
    <property type="evidence" value="ECO:0007669"/>
    <property type="project" value="InterPro"/>
</dbReference>
<evidence type="ECO:0000313" key="5">
    <source>
        <dbReference type="WBParaSite" id="jg21425"/>
    </source>
</evidence>
<name>A0A915DP41_9BILA</name>
<evidence type="ECO:0000313" key="4">
    <source>
        <dbReference type="Proteomes" id="UP000887574"/>
    </source>
</evidence>
<dbReference type="Gene3D" id="3.40.390.10">
    <property type="entry name" value="Collagenase (Catalytic Domain)"/>
    <property type="match status" value="1"/>
</dbReference>
<keyword evidence="4" id="KW-1185">Reference proteome</keyword>
<reference evidence="5" key="1">
    <citation type="submission" date="2022-11" db="UniProtKB">
        <authorList>
            <consortium name="WormBaseParasite"/>
        </authorList>
    </citation>
    <scope>IDENTIFICATION</scope>
</reference>
<protein>
    <submittedName>
        <fullName evidence="5">Peptidase M12A domain-containing protein</fullName>
    </submittedName>
</protein>
<dbReference type="PROSITE" id="PS51864">
    <property type="entry name" value="ASTACIN"/>
    <property type="match status" value="1"/>
</dbReference>
<comment type="caution">
    <text evidence="1">Lacks conserved residue(s) required for the propagation of feature annotation.</text>
</comment>
<dbReference type="Proteomes" id="UP000887574">
    <property type="component" value="Unplaced"/>
</dbReference>
<dbReference type="InterPro" id="IPR024079">
    <property type="entry name" value="MetalloPept_cat_dom_sf"/>
</dbReference>